<dbReference type="SUPFAM" id="SSF53822">
    <property type="entry name" value="Periplasmic binding protein-like I"/>
    <property type="match status" value="1"/>
</dbReference>
<evidence type="ECO:0000259" key="4">
    <source>
        <dbReference type="PROSITE" id="PS50932"/>
    </source>
</evidence>
<comment type="caution">
    <text evidence="5">The sequence shown here is derived from an EMBL/GenBank/DDBJ whole genome shotgun (WGS) entry which is preliminary data.</text>
</comment>
<dbReference type="Pfam" id="PF00356">
    <property type="entry name" value="LacI"/>
    <property type="match status" value="1"/>
</dbReference>
<evidence type="ECO:0000313" key="6">
    <source>
        <dbReference type="Proteomes" id="UP001139336"/>
    </source>
</evidence>
<dbReference type="Gene3D" id="1.10.260.40">
    <property type="entry name" value="lambda repressor-like DNA-binding domains"/>
    <property type="match status" value="1"/>
</dbReference>
<keyword evidence="6" id="KW-1185">Reference proteome</keyword>
<dbReference type="InterPro" id="IPR046335">
    <property type="entry name" value="LacI/GalR-like_sensor"/>
</dbReference>
<gene>
    <name evidence="5" type="ORF">L1O03_08180</name>
</gene>
<evidence type="ECO:0000256" key="3">
    <source>
        <dbReference type="ARBA" id="ARBA00023163"/>
    </source>
</evidence>
<dbReference type="PANTHER" id="PTHR30146:SF138">
    <property type="entry name" value="TRANSCRIPTIONAL REGULATORY PROTEIN"/>
    <property type="match status" value="1"/>
</dbReference>
<dbReference type="CDD" id="cd06279">
    <property type="entry name" value="PBP1_LacI-like"/>
    <property type="match status" value="1"/>
</dbReference>
<dbReference type="GO" id="GO:0000976">
    <property type="term" value="F:transcription cis-regulatory region binding"/>
    <property type="evidence" value="ECO:0007669"/>
    <property type="project" value="TreeGrafter"/>
</dbReference>
<evidence type="ECO:0000256" key="1">
    <source>
        <dbReference type="ARBA" id="ARBA00023015"/>
    </source>
</evidence>
<keyword evidence="2 5" id="KW-0238">DNA-binding</keyword>
<feature type="domain" description="HTH lacI-type" evidence="4">
    <location>
        <begin position="10"/>
        <end position="64"/>
    </location>
</feature>
<evidence type="ECO:0000313" key="5">
    <source>
        <dbReference type="EMBL" id="MCF4007148.1"/>
    </source>
</evidence>
<dbReference type="InterPro" id="IPR010982">
    <property type="entry name" value="Lambda_DNA-bd_dom_sf"/>
</dbReference>
<name>A0A9X1QSS3_9CORY</name>
<dbReference type="Gene3D" id="3.40.50.2300">
    <property type="match status" value="2"/>
</dbReference>
<dbReference type="EMBL" id="JAKGSI010000004">
    <property type="protein sequence ID" value="MCF4007148.1"/>
    <property type="molecule type" value="Genomic_DNA"/>
</dbReference>
<dbReference type="Proteomes" id="UP001139336">
    <property type="component" value="Unassembled WGS sequence"/>
</dbReference>
<evidence type="ECO:0000256" key="2">
    <source>
        <dbReference type="ARBA" id="ARBA00023125"/>
    </source>
</evidence>
<reference evidence="5" key="1">
    <citation type="submission" date="2022-01" db="EMBL/GenBank/DDBJ databases">
        <title>Corynebacterium sp. nov isolated from isolated from the feces of the greater white-fronted geese (Anser albifrons) at Poyang Lake, PR China.</title>
        <authorList>
            <person name="Liu Q."/>
        </authorList>
    </citation>
    <scope>NUCLEOTIDE SEQUENCE</scope>
    <source>
        <strain evidence="5">JCM 32435</strain>
    </source>
</reference>
<dbReference type="RefSeq" id="WP_236119292.1">
    <property type="nucleotide sequence ID" value="NZ_JAKGSI010000004.1"/>
</dbReference>
<keyword evidence="3" id="KW-0804">Transcription</keyword>
<organism evidence="5 6">
    <name type="scientific">Corynebacterium uropygiale</name>
    <dbReference type="NCBI Taxonomy" id="1775911"/>
    <lineage>
        <taxon>Bacteria</taxon>
        <taxon>Bacillati</taxon>
        <taxon>Actinomycetota</taxon>
        <taxon>Actinomycetes</taxon>
        <taxon>Mycobacteriales</taxon>
        <taxon>Corynebacteriaceae</taxon>
        <taxon>Corynebacterium</taxon>
    </lineage>
</organism>
<dbReference type="GO" id="GO:0003700">
    <property type="term" value="F:DNA-binding transcription factor activity"/>
    <property type="evidence" value="ECO:0007669"/>
    <property type="project" value="TreeGrafter"/>
</dbReference>
<sequence>MVKRSSRRGTLASVAAELGVSRTTVSNAYNHPDQLSAALRAKILAAAERMGYPGPDPMARSLRAGKVGALGVLLTEHMSFAFEDRASVDFFVGVAEASYGSDTSLTLVPVGPSSYHDDAAALRLVNSAVVDGFVVYSVAENDPYLRAAMARHVPLVLCDQPTDHPELPFVGIDDHAAIQPAARALVEAGHRRIGILSPRLFATDRDGFISRQDVEHADLHLQRSRVLGALEVLAGAGIDPGSVPIVTRYINNRENTRDAARELLTRHPDLTAVLCTTDTMALGVLSYARERGWSVPRDLSVTGFDGIEQAVDRNLSTVLQPNKQKGAAAGRILLELIEERSAGHPLDTPPRKILPTQFLAGETVGPPRAAGGELAQ</sequence>
<dbReference type="AlphaFoldDB" id="A0A9X1QSS3"/>
<dbReference type="PANTHER" id="PTHR30146">
    <property type="entry name" value="LACI-RELATED TRANSCRIPTIONAL REPRESSOR"/>
    <property type="match status" value="1"/>
</dbReference>
<proteinExistence type="predicted"/>
<dbReference type="CDD" id="cd01392">
    <property type="entry name" value="HTH_LacI"/>
    <property type="match status" value="1"/>
</dbReference>
<dbReference type="Pfam" id="PF13377">
    <property type="entry name" value="Peripla_BP_3"/>
    <property type="match status" value="1"/>
</dbReference>
<dbReference type="InterPro" id="IPR028082">
    <property type="entry name" value="Peripla_BP_I"/>
</dbReference>
<keyword evidence="1" id="KW-0805">Transcription regulation</keyword>
<dbReference type="InterPro" id="IPR000843">
    <property type="entry name" value="HTH_LacI"/>
</dbReference>
<dbReference type="SMART" id="SM00354">
    <property type="entry name" value="HTH_LACI"/>
    <property type="match status" value="1"/>
</dbReference>
<accession>A0A9X1QSS3</accession>
<dbReference type="SUPFAM" id="SSF47413">
    <property type="entry name" value="lambda repressor-like DNA-binding domains"/>
    <property type="match status" value="1"/>
</dbReference>
<dbReference type="PROSITE" id="PS50932">
    <property type="entry name" value="HTH_LACI_2"/>
    <property type="match status" value="1"/>
</dbReference>
<protein>
    <submittedName>
        <fullName evidence="5">LacI family DNA-binding transcriptional regulator</fullName>
    </submittedName>
</protein>